<keyword evidence="2" id="KW-0720">Serine protease</keyword>
<dbReference type="InterPro" id="IPR002470">
    <property type="entry name" value="Peptidase_S9A"/>
</dbReference>
<dbReference type="Pfam" id="PF00326">
    <property type="entry name" value="Peptidase_S9"/>
    <property type="match status" value="1"/>
</dbReference>
<dbReference type="PRINTS" id="PR00862">
    <property type="entry name" value="PROLIGOPTASE"/>
</dbReference>
<dbReference type="InterPro" id="IPR011659">
    <property type="entry name" value="WD40"/>
</dbReference>
<dbReference type="Gene3D" id="3.40.50.1820">
    <property type="entry name" value="alpha/beta hydrolase"/>
    <property type="match status" value="1"/>
</dbReference>
<dbReference type="InterPro" id="IPR011042">
    <property type="entry name" value="6-blade_b-propeller_TolB-like"/>
</dbReference>
<dbReference type="PANTHER" id="PTHR42776:SF27">
    <property type="entry name" value="DIPEPTIDYL PEPTIDASE FAMILY MEMBER 6"/>
    <property type="match status" value="1"/>
</dbReference>
<dbReference type="InterPro" id="IPR001375">
    <property type="entry name" value="Peptidase_S9_cat"/>
</dbReference>
<dbReference type="Gene3D" id="2.120.10.30">
    <property type="entry name" value="TolB, C-terminal domain"/>
    <property type="match status" value="1"/>
</dbReference>
<dbReference type="EMBL" id="CADCUO010000016">
    <property type="protein sequence ID" value="CAA9373043.1"/>
    <property type="molecule type" value="Genomic_DNA"/>
</dbReference>
<dbReference type="Pfam" id="PF07676">
    <property type="entry name" value="PD40"/>
    <property type="match status" value="1"/>
</dbReference>
<accession>A0A6J4N2E8</accession>
<dbReference type="InterPro" id="IPR029058">
    <property type="entry name" value="AB_hydrolase_fold"/>
</dbReference>
<keyword evidence="1" id="KW-0378">Hydrolase</keyword>
<dbReference type="SUPFAM" id="SSF53474">
    <property type="entry name" value="alpha/beta-Hydrolases"/>
    <property type="match status" value="1"/>
</dbReference>
<protein>
    <submittedName>
        <fullName evidence="4">Acylamino-acid-releasing enzyme</fullName>
    </submittedName>
</protein>
<dbReference type="GO" id="GO:0006508">
    <property type="term" value="P:proteolysis"/>
    <property type="evidence" value="ECO:0007669"/>
    <property type="project" value="InterPro"/>
</dbReference>
<dbReference type="Gene3D" id="2.130.10.120">
    <property type="entry name" value="Prolyl oligopeptidase, N-terminal domain"/>
    <property type="match status" value="1"/>
</dbReference>
<evidence type="ECO:0000313" key="4">
    <source>
        <dbReference type="EMBL" id="CAA9373043.1"/>
    </source>
</evidence>
<organism evidence="4">
    <name type="scientific">uncultured Propionibacteriaceae bacterium</name>
    <dbReference type="NCBI Taxonomy" id="257457"/>
    <lineage>
        <taxon>Bacteria</taxon>
        <taxon>Bacillati</taxon>
        <taxon>Actinomycetota</taxon>
        <taxon>Actinomycetes</taxon>
        <taxon>Propionibacteriales</taxon>
        <taxon>Propionibacteriaceae</taxon>
        <taxon>environmental samples</taxon>
    </lineage>
</organism>
<dbReference type="AlphaFoldDB" id="A0A6J4N2E8"/>
<sequence>MLDELVSDLVSAWGSWAPTLSHDGSQVAFVSDRRGRPEIWICDASPVGKGQTSAARVVEISSDPVISVSWSADGEWLACTVAPDGGVRTHVWVFRPDGTDLRRVAGSAYEHAVLGPWARHGHQLVVSVPRASVSTDSRCDLVDPMTGERERIAHGGLVEVLDVSANERFALLRAGRRGQHYCVTLDRLKDHDYPLLPYPHTGSTESGLVRPAAWSKHADHLTAYLVTDAGLPRAALAGVDLERDGVRGSVGILAARDDGELERIDADDAGRLLTLVWNVGGRSELELYDTCTGTRTSVQDLPGAVVTGCVLARNGRSAVLSVESPLSPPRLWRLDTTTLAWSPIDVAPAHIPDDLVEPTLEHFIAYDGLPLTGWLYRPRGASVEGPVLLSFHGGPEAQERPAFSAQHQAVVAAGISVFAPNVRGSTGYGRRFAHLDDRNGRYNAIADVGSCVDYLVQAGIGEPRQIAISGRSYGGYLTLAALVRFPGLFAAGIDICGMSDLLTFYRDTEPWIAHAAVTKYGHPEHDRGLLEDLSPLRKAAAIAAPLLVVHGEHDTNVPIGEARQIVAALQALCKPVEYLELAGEGHEYRRRMSRIALISRLLEFLADHLLQPPDTAHADSGLAGTVTALRRRGDDELSRRRALPD</sequence>
<dbReference type="SUPFAM" id="SSF50993">
    <property type="entry name" value="Peptidase/esterase 'gauge' domain"/>
    <property type="match status" value="1"/>
</dbReference>
<evidence type="ECO:0000259" key="3">
    <source>
        <dbReference type="Pfam" id="PF00326"/>
    </source>
</evidence>
<dbReference type="GO" id="GO:0004252">
    <property type="term" value="F:serine-type endopeptidase activity"/>
    <property type="evidence" value="ECO:0007669"/>
    <property type="project" value="InterPro"/>
</dbReference>
<reference evidence="4" key="1">
    <citation type="submission" date="2020-02" db="EMBL/GenBank/DDBJ databases">
        <authorList>
            <person name="Meier V. D."/>
        </authorList>
    </citation>
    <scope>NUCLEOTIDE SEQUENCE</scope>
    <source>
        <strain evidence="4">AVDCRST_MAG75</strain>
    </source>
</reference>
<feature type="domain" description="Peptidase S9 prolyl oligopeptidase catalytic" evidence="3">
    <location>
        <begin position="402"/>
        <end position="609"/>
    </location>
</feature>
<evidence type="ECO:0000256" key="2">
    <source>
        <dbReference type="ARBA" id="ARBA00022825"/>
    </source>
</evidence>
<gene>
    <name evidence="4" type="ORF">AVDCRST_MAG75-251</name>
</gene>
<keyword evidence="2" id="KW-0645">Protease</keyword>
<evidence type="ECO:0000256" key="1">
    <source>
        <dbReference type="ARBA" id="ARBA00022801"/>
    </source>
</evidence>
<proteinExistence type="predicted"/>
<name>A0A6J4N2E8_9ACTN</name>
<dbReference type="PANTHER" id="PTHR42776">
    <property type="entry name" value="SERINE PEPTIDASE S9 FAMILY MEMBER"/>
    <property type="match status" value="1"/>
</dbReference>